<dbReference type="PROSITE" id="PS51257">
    <property type="entry name" value="PROKAR_LIPOPROTEIN"/>
    <property type="match status" value="1"/>
</dbReference>
<feature type="chain" id="PRO_5038429226" evidence="2">
    <location>
        <begin position="18"/>
        <end position="154"/>
    </location>
</feature>
<reference evidence="4" key="1">
    <citation type="submission" date="2020-12" db="EMBL/GenBank/DDBJ databases">
        <title>PHA producing bacteria isolated from mangrove.</title>
        <authorList>
            <person name="Zheng W."/>
            <person name="Yu S."/>
            <person name="Huang Y."/>
        </authorList>
    </citation>
    <scope>NUCLEOTIDE SEQUENCE</scope>
    <source>
        <strain evidence="4">GN22-4</strain>
    </source>
</reference>
<sequence length="154" mass="17191">MKKLILALIISTSVLSACSLKDDAASLYKVEEPLAATIYLPENMQPNKTQTIHVSFTQNGQEVDEVDMLHVQIQKQDETKADHNVEVKRLNDGAYEVKSIFTESGLYLITVHAEHNDSTIMPTKQFAVGELSKKDLDSLQGDQPEPSGNHEHHH</sequence>
<dbReference type="AlphaFoldDB" id="A0A8I1MCX5"/>
<evidence type="ECO:0000313" key="5">
    <source>
        <dbReference type="Proteomes" id="UP000664578"/>
    </source>
</evidence>
<gene>
    <name evidence="4" type="ORF">JF537_04655</name>
</gene>
<feature type="domain" description="YtkA-like" evidence="3">
    <location>
        <begin position="31"/>
        <end position="112"/>
    </location>
</feature>
<dbReference type="Proteomes" id="UP000664578">
    <property type="component" value="Unassembled WGS sequence"/>
</dbReference>
<dbReference type="EMBL" id="JAEMWV010000002">
    <property type="protein sequence ID" value="MBN8250868.1"/>
    <property type="molecule type" value="Genomic_DNA"/>
</dbReference>
<name>A0A8I1MCX5_9BACI</name>
<comment type="caution">
    <text evidence="4">The sequence shown here is derived from an EMBL/GenBank/DDBJ whole genome shotgun (WGS) entry which is preliminary data.</text>
</comment>
<dbReference type="InterPro" id="IPR032693">
    <property type="entry name" value="YtkA-like_dom"/>
</dbReference>
<protein>
    <submittedName>
        <fullName evidence="4">FixH family protein</fullName>
    </submittedName>
</protein>
<proteinExistence type="predicted"/>
<dbReference type="InterPro" id="IPR013783">
    <property type="entry name" value="Ig-like_fold"/>
</dbReference>
<dbReference type="Gene3D" id="2.60.40.10">
    <property type="entry name" value="Immunoglobulins"/>
    <property type="match status" value="1"/>
</dbReference>
<feature type="region of interest" description="Disordered" evidence="1">
    <location>
        <begin position="135"/>
        <end position="154"/>
    </location>
</feature>
<accession>A0A8I1MCX5</accession>
<evidence type="ECO:0000259" key="3">
    <source>
        <dbReference type="Pfam" id="PF13115"/>
    </source>
</evidence>
<dbReference type="GeneID" id="93681458"/>
<evidence type="ECO:0000313" key="4">
    <source>
        <dbReference type="EMBL" id="MBN8250868.1"/>
    </source>
</evidence>
<dbReference type="RefSeq" id="WP_206782243.1">
    <property type="nucleotide sequence ID" value="NZ_CP060274.1"/>
</dbReference>
<organism evidence="4 5">
    <name type="scientific">Priestia flexa</name>
    <dbReference type="NCBI Taxonomy" id="86664"/>
    <lineage>
        <taxon>Bacteria</taxon>
        <taxon>Bacillati</taxon>
        <taxon>Bacillota</taxon>
        <taxon>Bacilli</taxon>
        <taxon>Bacillales</taxon>
        <taxon>Bacillaceae</taxon>
        <taxon>Priestia</taxon>
    </lineage>
</organism>
<evidence type="ECO:0000256" key="1">
    <source>
        <dbReference type="SAM" id="MobiDB-lite"/>
    </source>
</evidence>
<evidence type="ECO:0000256" key="2">
    <source>
        <dbReference type="SAM" id="SignalP"/>
    </source>
</evidence>
<feature type="signal peptide" evidence="2">
    <location>
        <begin position="1"/>
        <end position="17"/>
    </location>
</feature>
<dbReference type="Pfam" id="PF13115">
    <property type="entry name" value="YtkA"/>
    <property type="match status" value="1"/>
</dbReference>
<keyword evidence="2" id="KW-0732">Signal</keyword>